<reference evidence="2" key="1">
    <citation type="journal article" date="2019" name="Int. J. Syst. Evol. Microbiol.">
        <title>The Global Catalogue of Microorganisms (GCM) 10K type strain sequencing project: providing services to taxonomists for standard genome sequencing and annotation.</title>
        <authorList>
            <consortium name="The Broad Institute Genomics Platform"/>
            <consortium name="The Broad Institute Genome Sequencing Center for Infectious Disease"/>
            <person name="Wu L."/>
            <person name="Ma J."/>
        </authorList>
    </citation>
    <scope>NUCLEOTIDE SEQUENCE [LARGE SCALE GENOMIC DNA]</scope>
    <source>
        <strain evidence="2">JCM 16545</strain>
    </source>
</reference>
<dbReference type="Proteomes" id="UP001597297">
    <property type="component" value="Unassembled WGS sequence"/>
</dbReference>
<gene>
    <name evidence="1" type="ORF">ACFSQZ_04805</name>
</gene>
<dbReference type="RefSeq" id="WP_377095227.1">
    <property type="nucleotide sequence ID" value="NZ_JBHSJM010000001.1"/>
</dbReference>
<keyword evidence="2" id="KW-1185">Reference proteome</keyword>
<sequence>MNGKLHGDVEMPKYEFGKDLQFEGENELEIVFAPKIYDEGEVMPKGLPSTKVDARWEKFLIVAVTDTKNPTFPMKLLSLNATDNYFSNGDFMFVNFTPNYVLGTFGKKKVNVAPMKLKVANMSDSMGQFLDVKLNYVEPQNKKQRWMVRQGWRVLDDRRTVVFFYVPDGRTTMKYFATQIKNF</sequence>
<organism evidence="1 2">
    <name type="scientific">Rubritalea spongiae</name>
    <dbReference type="NCBI Taxonomy" id="430797"/>
    <lineage>
        <taxon>Bacteria</taxon>
        <taxon>Pseudomonadati</taxon>
        <taxon>Verrucomicrobiota</taxon>
        <taxon>Verrucomicrobiia</taxon>
        <taxon>Verrucomicrobiales</taxon>
        <taxon>Rubritaleaceae</taxon>
        <taxon>Rubritalea</taxon>
    </lineage>
</organism>
<comment type="caution">
    <text evidence="1">The sequence shown here is derived from an EMBL/GenBank/DDBJ whole genome shotgun (WGS) entry which is preliminary data.</text>
</comment>
<accession>A0ABW5DZL3</accession>
<protein>
    <submittedName>
        <fullName evidence="1">Uncharacterized protein</fullName>
    </submittedName>
</protein>
<evidence type="ECO:0000313" key="2">
    <source>
        <dbReference type="Proteomes" id="UP001597297"/>
    </source>
</evidence>
<evidence type="ECO:0000313" key="1">
    <source>
        <dbReference type="EMBL" id="MFD2275781.1"/>
    </source>
</evidence>
<name>A0ABW5DZL3_9BACT</name>
<proteinExistence type="predicted"/>
<dbReference type="EMBL" id="JBHUJC010000013">
    <property type="protein sequence ID" value="MFD2275781.1"/>
    <property type="molecule type" value="Genomic_DNA"/>
</dbReference>